<dbReference type="GO" id="GO:0005576">
    <property type="term" value="C:extracellular region"/>
    <property type="evidence" value="ECO:0007669"/>
    <property type="project" value="InterPro"/>
</dbReference>
<keyword evidence="3" id="KW-0677">Repeat</keyword>
<dbReference type="PANTHER" id="PTHR23301">
    <property type="entry name" value="CHITIN BINDING PERITROPHIN-A"/>
    <property type="match status" value="1"/>
</dbReference>
<dbReference type="Gene3D" id="2.170.140.10">
    <property type="entry name" value="Chitin binding domain"/>
    <property type="match status" value="1"/>
</dbReference>
<keyword evidence="5" id="KW-0325">Glycoprotein</keyword>
<dbReference type="InterPro" id="IPR036508">
    <property type="entry name" value="Chitin-bd_dom_sf"/>
</dbReference>
<reference evidence="8" key="1">
    <citation type="submission" date="2015-11" db="EMBL/GenBank/DDBJ databases">
        <title>De novo transcriptome assembly of four potential Pierce s Disease insect vectors from Arizona vineyards.</title>
        <authorList>
            <person name="Tassone E.E."/>
        </authorList>
    </citation>
    <scope>NUCLEOTIDE SEQUENCE</scope>
</reference>
<evidence type="ECO:0000259" key="7">
    <source>
        <dbReference type="PROSITE" id="PS50940"/>
    </source>
</evidence>
<protein>
    <recommendedName>
        <fullName evidence="7">Chitin-binding type-2 domain-containing protein</fullName>
    </recommendedName>
</protein>
<accession>A0A1B6KKQ4</accession>
<feature type="domain" description="Chitin-binding type-2" evidence="7">
    <location>
        <begin position="33"/>
        <end position="90"/>
    </location>
</feature>
<name>A0A1B6KKQ4_9HEMI</name>
<evidence type="ECO:0000256" key="6">
    <source>
        <dbReference type="SAM" id="SignalP"/>
    </source>
</evidence>
<dbReference type="Pfam" id="PF01607">
    <property type="entry name" value="CBM_14"/>
    <property type="match status" value="1"/>
</dbReference>
<gene>
    <name evidence="8" type="ORF">g.11273</name>
</gene>
<dbReference type="PANTHER" id="PTHR23301:SF0">
    <property type="entry name" value="CHITIN-BINDING TYPE-2 DOMAIN-CONTAINING PROTEIN-RELATED"/>
    <property type="match status" value="1"/>
</dbReference>
<feature type="signal peptide" evidence="6">
    <location>
        <begin position="1"/>
        <end position="21"/>
    </location>
</feature>
<dbReference type="SMART" id="SM00494">
    <property type="entry name" value="ChtBD2"/>
    <property type="match status" value="1"/>
</dbReference>
<keyword evidence="4" id="KW-1015">Disulfide bond</keyword>
<feature type="chain" id="PRO_5008586677" description="Chitin-binding type-2 domain-containing protein" evidence="6">
    <location>
        <begin position="22"/>
        <end position="149"/>
    </location>
</feature>
<keyword evidence="1" id="KW-0147">Chitin-binding</keyword>
<dbReference type="InterPro" id="IPR051940">
    <property type="entry name" value="Chitin_bind-dev_reg"/>
</dbReference>
<evidence type="ECO:0000313" key="8">
    <source>
        <dbReference type="EMBL" id="JAT12038.1"/>
    </source>
</evidence>
<evidence type="ECO:0000256" key="3">
    <source>
        <dbReference type="ARBA" id="ARBA00022737"/>
    </source>
</evidence>
<dbReference type="PROSITE" id="PS50940">
    <property type="entry name" value="CHIT_BIND_II"/>
    <property type="match status" value="1"/>
</dbReference>
<dbReference type="AlphaFoldDB" id="A0A1B6KKQ4"/>
<organism evidence="8">
    <name type="scientific">Graphocephala atropunctata</name>
    <dbReference type="NCBI Taxonomy" id="36148"/>
    <lineage>
        <taxon>Eukaryota</taxon>
        <taxon>Metazoa</taxon>
        <taxon>Ecdysozoa</taxon>
        <taxon>Arthropoda</taxon>
        <taxon>Hexapoda</taxon>
        <taxon>Insecta</taxon>
        <taxon>Pterygota</taxon>
        <taxon>Neoptera</taxon>
        <taxon>Paraneoptera</taxon>
        <taxon>Hemiptera</taxon>
        <taxon>Auchenorrhyncha</taxon>
        <taxon>Membracoidea</taxon>
        <taxon>Cicadellidae</taxon>
        <taxon>Cicadellinae</taxon>
        <taxon>Cicadellini</taxon>
        <taxon>Graphocephala</taxon>
    </lineage>
</organism>
<proteinExistence type="predicted"/>
<evidence type="ECO:0000256" key="1">
    <source>
        <dbReference type="ARBA" id="ARBA00022669"/>
    </source>
</evidence>
<dbReference type="SUPFAM" id="SSF57625">
    <property type="entry name" value="Invertebrate chitin-binding proteins"/>
    <property type="match status" value="1"/>
</dbReference>
<keyword evidence="2 6" id="KW-0732">Signal</keyword>
<evidence type="ECO:0000256" key="4">
    <source>
        <dbReference type="ARBA" id="ARBA00023157"/>
    </source>
</evidence>
<evidence type="ECO:0000256" key="2">
    <source>
        <dbReference type="ARBA" id="ARBA00022729"/>
    </source>
</evidence>
<dbReference type="EMBL" id="GEBQ01027939">
    <property type="protein sequence ID" value="JAT12038.1"/>
    <property type="molecule type" value="Transcribed_RNA"/>
</dbReference>
<dbReference type="InterPro" id="IPR002557">
    <property type="entry name" value="Chitin-bd_dom"/>
</dbReference>
<evidence type="ECO:0000256" key="5">
    <source>
        <dbReference type="ARBA" id="ARBA00023180"/>
    </source>
</evidence>
<dbReference type="GO" id="GO:0008061">
    <property type="term" value="F:chitin binding"/>
    <property type="evidence" value="ECO:0007669"/>
    <property type="project" value="UniProtKB-KW"/>
</dbReference>
<sequence>MRQLPVCVILSACALLPFVNCQRRSDDKKEEVEFVCPEGQGNGNFADPATCRRFYQCVDNYPYLNRCPSGLYFDDINKLCTFKNEARCGPLPATIAPSTEPPQDLAQKCDTSKCVLPYCFCSRDGTIIPGGLDPEDVRRYKKQRRKANP</sequence>